<evidence type="ECO:0000256" key="9">
    <source>
        <dbReference type="ARBA" id="ARBA00023277"/>
    </source>
</evidence>
<keyword evidence="5 14" id="KW-0418">Kinase</keyword>
<feature type="binding site" evidence="14">
    <location>
        <begin position="13"/>
        <end position="15"/>
    </location>
    <ligand>
        <name>substrate</name>
    </ligand>
</feature>
<dbReference type="CDD" id="cd01174">
    <property type="entry name" value="ribokinase"/>
    <property type="match status" value="1"/>
</dbReference>
<dbReference type="SUPFAM" id="SSF53613">
    <property type="entry name" value="Ribokinase-like"/>
    <property type="match status" value="1"/>
</dbReference>
<reference evidence="16 17" key="1">
    <citation type="submission" date="2019-11" db="EMBL/GenBank/DDBJ databases">
        <title>Lactobacillus sp. nov. CRM56-3, isolated from fermented tea leaves.</title>
        <authorList>
            <person name="Phuengjayaem S."/>
            <person name="Tanasupawat S."/>
        </authorList>
    </citation>
    <scope>NUCLEOTIDE SEQUENCE [LARGE SCALE GENOMIC DNA]</scope>
    <source>
        <strain evidence="16 17">CRM56-3</strain>
    </source>
</reference>
<evidence type="ECO:0000256" key="13">
    <source>
        <dbReference type="ARBA" id="ARBA00081655"/>
    </source>
</evidence>
<feature type="binding site" evidence="14">
    <location>
        <position position="278"/>
    </location>
    <ligand>
        <name>ATP</name>
        <dbReference type="ChEBI" id="CHEBI:30616"/>
    </ligand>
</feature>
<feature type="site" description="Important for substrate specificity" evidence="14">
    <location>
        <position position="13"/>
    </location>
</feature>
<evidence type="ECO:0000256" key="7">
    <source>
        <dbReference type="ARBA" id="ARBA00022842"/>
    </source>
</evidence>
<comment type="function">
    <text evidence="14">Catalyzes the ATP-dependent phosphorylation of 2-deoxy-D-ribose to 2-deoxy-D-ribose 5-phosphate (dRib-5P), allowing the use of deoxyribose as the sole carbon source.</text>
</comment>
<keyword evidence="4 14" id="KW-0547">Nucleotide-binding</keyword>
<dbReference type="HAMAP" id="MF_01987">
    <property type="entry name" value="Ribokinase"/>
    <property type="match status" value="1"/>
</dbReference>
<dbReference type="EMBL" id="WNJO01000011">
    <property type="protein sequence ID" value="MTV82836.1"/>
    <property type="molecule type" value="Genomic_DNA"/>
</dbReference>
<accession>A0A7X2XYU4</accession>
<evidence type="ECO:0000256" key="11">
    <source>
        <dbReference type="ARBA" id="ARBA00066926"/>
    </source>
</evidence>
<protein>
    <recommendedName>
        <fullName evidence="12 14">Deoxyribokinase</fullName>
        <shortName evidence="14">dRK</shortName>
        <ecNumber evidence="11 14">2.7.1.229</ecNumber>
    </recommendedName>
    <alternativeName>
        <fullName evidence="13 14">ATP:2-deoxy-D-ribose 5-phosphotransferase</fullName>
    </alternativeName>
</protein>
<dbReference type="FunFam" id="3.40.1190.20:FF:000010">
    <property type="entry name" value="Ribokinase"/>
    <property type="match status" value="1"/>
</dbReference>
<dbReference type="InterPro" id="IPR011611">
    <property type="entry name" value="PfkB_dom"/>
</dbReference>
<evidence type="ECO:0000256" key="5">
    <source>
        <dbReference type="ARBA" id="ARBA00022777"/>
    </source>
</evidence>
<proteinExistence type="inferred from homology"/>
<feature type="binding site" evidence="14">
    <location>
        <begin position="222"/>
        <end position="227"/>
    </location>
    <ligand>
        <name>ATP</name>
        <dbReference type="ChEBI" id="CHEBI:30616"/>
    </ligand>
</feature>
<dbReference type="GO" id="GO:0005829">
    <property type="term" value="C:cytosol"/>
    <property type="evidence" value="ECO:0007669"/>
    <property type="project" value="TreeGrafter"/>
</dbReference>
<evidence type="ECO:0000256" key="2">
    <source>
        <dbReference type="ARBA" id="ARBA00022679"/>
    </source>
</evidence>
<dbReference type="NCBIfam" id="TIGR02152">
    <property type="entry name" value="D_ribokin_bact"/>
    <property type="match status" value="1"/>
</dbReference>
<feature type="binding site" evidence="14">
    <location>
        <position position="287"/>
    </location>
    <ligand>
        <name>K(+)</name>
        <dbReference type="ChEBI" id="CHEBI:29103"/>
    </ligand>
</feature>
<feature type="binding site" evidence="14">
    <location>
        <position position="248"/>
    </location>
    <ligand>
        <name>K(+)</name>
        <dbReference type="ChEBI" id="CHEBI:29103"/>
    </ligand>
</feature>
<dbReference type="GO" id="GO:0019303">
    <property type="term" value="P:D-ribose catabolic process"/>
    <property type="evidence" value="ECO:0007669"/>
    <property type="project" value="UniProtKB-UniPathway"/>
</dbReference>
<dbReference type="PANTHER" id="PTHR10584">
    <property type="entry name" value="SUGAR KINASE"/>
    <property type="match status" value="1"/>
</dbReference>
<dbReference type="GO" id="GO:0005524">
    <property type="term" value="F:ATP binding"/>
    <property type="evidence" value="ECO:0007669"/>
    <property type="project" value="UniProtKB-UniRule"/>
</dbReference>
<comment type="catalytic activity">
    <reaction evidence="10">
        <text>2-deoxy-D-ribose + ATP = 2-deoxy-D-ribose 5-phosphate + ADP + H(+)</text>
        <dbReference type="Rhea" id="RHEA:30871"/>
        <dbReference type="ChEBI" id="CHEBI:15378"/>
        <dbReference type="ChEBI" id="CHEBI:30616"/>
        <dbReference type="ChEBI" id="CHEBI:62877"/>
        <dbReference type="ChEBI" id="CHEBI:90761"/>
        <dbReference type="ChEBI" id="CHEBI:456216"/>
        <dbReference type="EC" id="2.7.1.229"/>
    </reaction>
    <physiologicalReaction direction="left-to-right" evidence="10">
        <dbReference type="Rhea" id="RHEA:30872"/>
    </physiologicalReaction>
</comment>
<evidence type="ECO:0000256" key="14">
    <source>
        <dbReference type="HAMAP-Rule" id="MF_01987"/>
    </source>
</evidence>
<feature type="binding site" evidence="14">
    <location>
        <begin position="253"/>
        <end position="254"/>
    </location>
    <ligand>
        <name>ATP</name>
        <dbReference type="ChEBI" id="CHEBI:30616"/>
    </ligand>
</feature>
<comment type="caution">
    <text evidence="16">The sequence shown here is derived from an EMBL/GenBank/DDBJ whole genome shotgun (WGS) entry which is preliminary data.</text>
</comment>
<keyword evidence="1 14" id="KW-0963">Cytoplasm</keyword>
<dbReference type="UniPathway" id="UPA00916">
    <property type="reaction ID" value="UER00889"/>
</dbReference>
<evidence type="ECO:0000259" key="15">
    <source>
        <dbReference type="Pfam" id="PF00294"/>
    </source>
</evidence>
<sequence length="311" mass="33501">MAKSDVLVIGSNMVDLITYIDRMPVEGETVAAPNFEMGCGGKGANQAVAAAKLGSKVSFVTMLGNDDFGKMQMQNYKSVGIDTSAIGVGNSNSGVAPIFVDPSSDNRIIIVKGANNELTPSVLDKYENTLKEAKIIVLQQEIPLETNYRAIELANKHDVPVLLNPAPANENLDIDYARRVDYFAPNETELSSLTKLPVENMDQIKLAAQKMVDLGVKNMIVTLGSKGVLWVNESHSELIGAMHVRATDTTGAGDSFIGSFAHYIAAGDAIDEAIRHANEYAGVTVTQKGTQKSYPSAEEFKSLKKKLFSIE</sequence>
<evidence type="ECO:0000256" key="1">
    <source>
        <dbReference type="ARBA" id="ARBA00022490"/>
    </source>
</evidence>
<feature type="binding site" evidence="14">
    <location>
        <position position="293"/>
    </location>
    <ligand>
        <name>K(+)</name>
        <dbReference type="ChEBI" id="CHEBI:29103"/>
    </ligand>
</feature>
<feature type="active site" description="Proton acceptor" evidence="14">
    <location>
        <position position="254"/>
    </location>
</feature>
<evidence type="ECO:0000256" key="6">
    <source>
        <dbReference type="ARBA" id="ARBA00022840"/>
    </source>
</evidence>
<evidence type="ECO:0000256" key="10">
    <source>
        <dbReference type="ARBA" id="ARBA00051363"/>
    </source>
</evidence>
<evidence type="ECO:0000313" key="16">
    <source>
        <dbReference type="EMBL" id="MTV82836.1"/>
    </source>
</evidence>
<keyword evidence="8 14" id="KW-0630">Potassium</keyword>
<evidence type="ECO:0000256" key="8">
    <source>
        <dbReference type="ARBA" id="ARBA00022958"/>
    </source>
</evidence>
<comment type="subunit">
    <text evidence="14">Homodimer.</text>
</comment>
<dbReference type="AlphaFoldDB" id="A0A7X2XYU4"/>
<evidence type="ECO:0000256" key="12">
    <source>
        <dbReference type="ARBA" id="ARBA00071515"/>
    </source>
</evidence>
<feature type="binding site" evidence="14">
    <location>
        <begin position="41"/>
        <end position="45"/>
    </location>
    <ligand>
        <name>substrate</name>
    </ligand>
</feature>
<keyword evidence="7 14" id="KW-0460">Magnesium</keyword>
<dbReference type="InterPro" id="IPR029056">
    <property type="entry name" value="Ribokinase-like"/>
</dbReference>
<organism evidence="16 17">
    <name type="scientific">Secundilactobacillus folii</name>
    <dbReference type="NCBI Taxonomy" id="2678357"/>
    <lineage>
        <taxon>Bacteria</taxon>
        <taxon>Bacillati</taxon>
        <taxon>Bacillota</taxon>
        <taxon>Bacilli</taxon>
        <taxon>Lactobacillales</taxon>
        <taxon>Lactobacillaceae</taxon>
        <taxon>Secundilactobacillus</taxon>
    </lineage>
</organism>
<evidence type="ECO:0000313" key="17">
    <source>
        <dbReference type="Proteomes" id="UP000466388"/>
    </source>
</evidence>
<comment type="cofactor">
    <cofactor evidence="14">
        <name>Mg(2+)</name>
        <dbReference type="ChEBI" id="CHEBI:18420"/>
    </cofactor>
</comment>
<dbReference type="GO" id="GO:0004747">
    <property type="term" value="F:ribokinase activity"/>
    <property type="evidence" value="ECO:0007669"/>
    <property type="project" value="UniProtKB-UniRule"/>
</dbReference>
<dbReference type="PRINTS" id="PR00990">
    <property type="entry name" value="RIBOKINASE"/>
</dbReference>
<keyword evidence="9 14" id="KW-0119">Carbohydrate metabolism</keyword>
<gene>
    <name evidence="16" type="primary">rbsK</name>
    <name evidence="14" type="synonym">deoK</name>
    <name evidence="16" type="ORF">GM612_09285</name>
</gene>
<feature type="binding site" evidence="14">
    <location>
        <position position="254"/>
    </location>
    <ligand>
        <name>substrate</name>
    </ligand>
</feature>
<evidence type="ECO:0000256" key="3">
    <source>
        <dbReference type="ARBA" id="ARBA00022723"/>
    </source>
</evidence>
<keyword evidence="17" id="KW-1185">Reference proteome</keyword>
<feature type="binding site" evidence="14">
    <location>
        <position position="250"/>
    </location>
    <ligand>
        <name>K(+)</name>
        <dbReference type="ChEBI" id="CHEBI:29103"/>
    </ligand>
</feature>
<dbReference type="InterPro" id="IPR011877">
    <property type="entry name" value="Ribokinase"/>
</dbReference>
<keyword evidence="6 14" id="KW-0067">ATP-binding</keyword>
<feature type="binding site" evidence="14">
    <location>
        <position position="289"/>
    </location>
    <ligand>
        <name>K(+)</name>
        <dbReference type="ChEBI" id="CHEBI:29103"/>
    </ligand>
</feature>
<comment type="similarity">
    <text evidence="14">Belongs to the carbohydrate kinase PfkB family. Deoxyribokinase subfamily.</text>
</comment>
<dbReference type="Gene3D" id="3.40.1190.20">
    <property type="match status" value="1"/>
</dbReference>
<feature type="binding site" evidence="14">
    <location>
        <position position="141"/>
    </location>
    <ligand>
        <name>substrate</name>
    </ligand>
</feature>
<dbReference type="PANTHER" id="PTHR10584:SF166">
    <property type="entry name" value="RIBOKINASE"/>
    <property type="match status" value="1"/>
</dbReference>
<dbReference type="GO" id="GO:0046872">
    <property type="term" value="F:metal ion binding"/>
    <property type="evidence" value="ECO:0007669"/>
    <property type="project" value="UniProtKB-KW"/>
</dbReference>
<dbReference type="RefSeq" id="WP_155432102.1">
    <property type="nucleotide sequence ID" value="NZ_WNJO01000011.1"/>
</dbReference>
<keyword evidence="2 14" id="KW-0808">Transferase</keyword>
<keyword evidence="3 14" id="KW-0479">Metal-binding</keyword>
<feature type="binding site" evidence="14">
    <location>
        <position position="186"/>
    </location>
    <ligand>
        <name>ATP</name>
        <dbReference type="ChEBI" id="CHEBI:30616"/>
    </ligand>
</feature>
<dbReference type="EC" id="2.7.1.229" evidence="11 14"/>
<dbReference type="Pfam" id="PF00294">
    <property type="entry name" value="PfkB"/>
    <property type="match status" value="1"/>
</dbReference>
<feature type="binding site" evidence="14">
    <location>
        <position position="284"/>
    </location>
    <ligand>
        <name>K(+)</name>
        <dbReference type="ChEBI" id="CHEBI:29103"/>
    </ligand>
</feature>
<dbReference type="Proteomes" id="UP000466388">
    <property type="component" value="Unassembled WGS sequence"/>
</dbReference>
<evidence type="ECO:0000256" key="4">
    <source>
        <dbReference type="ARBA" id="ARBA00022741"/>
    </source>
</evidence>
<dbReference type="InterPro" id="IPR002139">
    <property type="entry name" value="Ribo/fructo_kinase"/>
</dbReference>
<feature type="domain" description="Carbohydrate kinase PfkB" evidence="15">
    <location>
        <begin position="4"/>
        <end position="296"/>
    </location>
</feature>
<comment type="subcellular location">
    <subcellularLocation>
        <location evidence="14">Cytoplasm</location>
    </subcellularLocation>
</comment>
<name>A0A7X2XYU4_9LACO</name>